<dbReference type="SUPFAM" id="SSF56925">
    <property type="entry name" value="OMPA-like"/>
    <property type="match status" value="1"/>
</dbReference>
<feature type="chain" id="PRO_5011458515" evidence="1">
    <location>
        <begin position="23"/>
        <end position="165"/>
    </location>
</feature>
<dbReference type="Gene3D" id="2.40.160.20">
    <property type="match status" value="1"/>
</dbReference>
<feature type="signal peptide" evidence="1">
    <location>
        <begin position="1"/>
        <end position="22"/>
    </location>
</feature>
<organism evidence="2 3">
    <name type="scientific">Sunxiuqinia elliptica</name>
    <dbReference type="NCBI Taxonomy" id="655355"/>
    <lineage>
        <taxon>Bacteria</taxon>
        <taxon>Pseudomonadati</taxon>
        <taxon>Bacteroidota</taxon>
        <taxon>Bacteroidia</taxon>
        <taxon>Marinilabiliales</taxon>
        <taxon>Prolixibacteraceae</taxon>
        <taxon>Sunxiuqinia</taxon>
    </lineage>
</organism>
<evidence type="ECO:0000313" key="3">
    <source>
        <dbReference type="Proteomes" id="UP000198964"/>
    </source>
</evidence>
<dbReference type="EMBL" id="FONW01000004">
    <property type="protein sequence ID" value="SFF28135.1"/>
    <property type="molecule type" value="Genomic_DNA"/>
</dbReference>
<name>A0A1I2HD28_9BACT</name>
<proteinExistence type="predicted"/>
<dbReference type="RefSeq" id="WP_093919734.1">
    <property type="nucleotide sequence ID" value="NZ_FONW01000004.1"/>
</dbReference>
<accession>A0A1I2HD28</accession>
<keyword evidence="1" id="KW-0732">Signal</keyword>
<dbReference type="Proteomes" id="UP000198964">
    <property type="component" value="Unassembled WGS sequence"/>
</dbReference>
<keyword evidence="3" id="KW-1185">Reference proteome</keyword>
<evidence type="ECO:0000313" key="2">
    <source>
        <dbReference type="EMBL" id="SFF28135.1"/>
    </source>
</evidence>
<reference evidence="2 3" key="1">
    <citation type="submission" date="2016-10" db="EMBL/GenBank/DDBJ databases">
        <authorList>
            <person name="de Groot N.N."/>
        </authorList>
    </citation>
    <scope>NUCLEOTIDE SEQUENCE [LARGE SCALE GENOMIC DNA]</scope>
    <source>
        <strain evidence="2 3">CGMCC 1.9156</strain>
    </source>
</reference>
<dbReference type="AlphaFoldDB" id="A0A1I2HD28"/>
<sequence>MKKLAFAIMVLIMGTAVKQANAQFSIGPGIGFATDISSLGLSANAAYQIDESWAATASFTYFLEKDYLQWTAFDFNANYNLTDIENLGTLYGIGGINITSVSFDFPNFEHDDFSLESYSSSEFGINLGAGLNIDLSEKMVLAPEMTYTVSSGGYLRIGAKLMFAL</sequence>
<evidence type="ECO:0000256" key="1">
    <source>
        <dbReference type="SAM" id="SignalP"/>
    </source>
</evidence>
<dbReference type="InterPro" id="IPR011250">
    <property type="entry name" value="OMP/PagP_B-barrel"/>
</dbReference>
<protein>
    <submittedName>
        <fullName evidence="2">Outer membrane protein beta-barrel domain-containing protein</fullName>
    </submittedName>
</protein>
<gene>
    <name evidence="2" type="ORF">SAMN05216283_10445</name>
</gene>